<proteinExistence type="predicted"/>
<accession>A0A1Q9CR41</accession>
<dbReference type="AlphaFoldDB" id="A0A1Q9CR41"/>
<reference evidence="1 2" key="1">
    <citation type="submission" date="2016-02" db="EMBL/GenBank/DDBJ databases">
        <title>Genome analysis of coral dinoflagellate symbionts highlights evolutionary adaptations to a symbiotic lifestyle.</title>
        <authorList>
            <person name="Aranda M."/>
            <person name="Li Y."/>
            <person name="Liew Y.J."/>
            <person name="Baumgarten S."/>
            <person name="Simakov O."/>
            <person name="Wilson M."/>
            <person name="Piel J."/>
            <person name="Ashoor H."/>
            <person name="Bougouffa S."/>
            <person name="Bajic V.B."/>
            <person name="Ryu T."/>
            <person name="Ravasi T."/>
            <person name="Bayer T."/>
            <person name="Micklem G."/>
            <person name="Kim H."/>
            <person name="Bhak J."/>
            <person name="Lajeunesse T.C."/>
            <person name="Voolstra C.R."/>
        </authorList>
    </citation>
    <scope>NUCLEOTIDE SEQUENCE [LARGE SCALE GENOMIC DNA]</scope>
    <source>
        <strain evidence="1 2">CCMP2467</strain>
    </source>
</reference>
<sequence length="157" mass="16328">MMEHVPLVLPGVIALLSISLRIRSKKWCAFGFTGCTLCGRLRSGVRVAVVEVQWGRRGLLLRLRLWRTGGISSAAAGVPVGFGVAAAAGSSGGAGSVAWEEAPPAKLASVLVLPHDASNPAKLIQHCGLEVPPLGSLCFIKREQTAALSASAEKQAH</sequence>
<protein>
    <submittedName>
        <fullName evidence="1">Uncharacterized protein</fullName>
    </submittedName>
</protein>
<keyword evidence="2" id="KW-1185">Reference proteome</keyword>
<dbReference type="Proteomes" id="UP000186817">
    <property type="component" value="Unassembled WGS sequence"/>
</dbReference>
<evidence type="ECO:0000313" key="2">
    <source>
        <dbReference type="Proteomes" id="UP000186817"/>
    </source>
</evidence>
<evidence type="ECO:0000313" key="1">
    <source>
        <dbReference type="EMBL" id="OLP85365.1"/>
    </source>
</evidence>
<gene>
    <name evidence="1" type="ORF">AK812_SmicGene33617</name>
</gene>
<name>A0A1Q9CR41_SYMMI</name>
<organism evidence="1 2">
    <name type="scientific">Symbiodinium microadriaticum</name>
    <name type="common">Dinoflagellate</name>
    <name type="synonym">Zooxanthella microadriatica</name>
    <dbReference type="NCBI Taxonomy" id="2951"/>
    <lineage>
        <taxon>Eukaryota</taxon>
        <taxon>Sar</taxon>
        <taxon>Alveolata</taxon>
        <taxon>Dinophyceae</taxon>
        <taxon>Suessiales</taxon>
        <taxon>Symbiodiniaceae</taxon>
        <taxon>Symbiodinium</taxon>
    </lineage>
</organism>
<dbReference type="EMBL" id="LSRX01000980">
    <property type="protein sequence ID" value="OLP85365.1"/>
    <property type="molecule type" value="Genomic_DNA"/>
</dbReference>
<comment type="caution">
    <text evidence="1">The sequence shown here is derived from an EMBL/GenBank/DDBJ whole genome shotgun (WGS) entry which is preliminary data.</text>
</comment>